<dbReference type="OrthoDB" id="5851642at2759"/>
<reference evidence="3" key="1">
    <citation type="journal article" date="2015" name="Nat. Genet.">
        <title>The genome and transcriptome of the zoonotic hookworm Ancylostoma ceylanicum identify infection-specific gene families.</title>
        <authorList>
            <person name="Schwarz E.M."/>
            <person name="Hu Y."/>
            <person name="Antoshechkin I."/>
            <person name="Miller M.M."/>
            <person name="Sternberg P.W."/>
            <person name="Aroian R.V."/>
        </authorList>
    </citation>
    <scope>NUCLEOTIDE SEQUENCE</scope>
    <source>
        <strain evidence="3">HY135</strain>
    </source>
</reference>
<dbReference type="Proteomes" id="UP000024635">
    <property type="component" value="Unassembled WGS sequence"/>
</dbReference>
<organism evidence="2 3">
    <name type="scientific">Ancylostoma ceylanicum</name>
    <dbReference type="NCBI Taxonomy" id="53326"/>
    <lineage>
        <taxon>Eukaryota</taxon>
        <taxon>Metazoa</taxon>
        <taxon>Ecdysozoa</taxon>
        <taxon>Nematoda</taxon>
        <taxon>Chromadorea</taxon>
        <taxon>Rhabditida</taxon>
        <taxon>Rhabditina</taxon>
        <taxon>Rhabditomorpha</taxon>
        <taxon>Strongyloidea</taxon>
        <taxon>Ancylostomatidae</taxon>
        <taxon>Ancylostomatinae</taxon>
        <taxon>Ancylostoma</taxon>
    </lineage>
</organism>
<feature type="region of interest" description="Disordered" evidence="1">
    <location>
        <begin position="19"/>
        <end position="47"/>
    </location>
</feature>
<gene>
    <name evidence="2" type="primary">Acey_s0317.g2305</name>
    <name evidence="2" type="ORF">Y032_0317g2305</name>
</gene>
<evidence type="ECO:0000313" key="2">
    <source>
        <dbReference type="EMBL" id="EYB84362.1"/>
    </source>
</evidence>
<keyword evidence="3" id="KW-1185">Reference proteome</keyword>
<evidence type="ECO:0000256" key="1">
    <source>
        <dbReference type="SAM" id="MobiDB-lite"/>
    </source>
</evidence>
<accession>A0A016S207</accession>
<comment type="caution">
    <text evidence="2">The sequence shown here is derived from an EMBL/GenBank/DDBJ whole genome shotgun (WGS) entry which is preliminary data.</text>
</comment>
<dbReference type="STRING" id="53326.A0A016S207"/>
<evidence type="ECO:0000313" key="3">
    <source>
        <dbReference type="Proteomes" id="UP000024635"/>
    </source>
</evidence>
<name>A0A016S207_9BILA</name>
<dbReference type="EMBL" id="JARK01001653">
    <property type="protein sequence ID" value="EYB84362.1"/>
    <property type="molecule type" value="Genomic_DNA"/>
</dbReference>
<dbReference type="AlphaFoldDB" id="A0A016S207"/>
<proteinExistence type="predicted"/>
<sequence>MEGLRAPLSDAAKASRQIISKVTIDSQEKNDGRVSSSSPSGDSTTVEDARLVPVRENGNHFEAPCSTLGSPCSSMTHFLDSPDSKISADDWQGVTLLVGENSSRGSEDSFAQMLQLMSWFSSASCIDWVFLLCVVSRDIVRLRGEINVESVKKAGVEAYQRTMSGCGELVEWATQNWYEFILLAFSN</sequence>
<protein>
    <submittedName>
        <fullName evidence="2">Uncharacterized protein</fullName>
    </submittedName>
</protein>